<protein>
    <recommendedName>
        <fullName evidence="1">DUF1214 domain-containing protein</fullName>
    </recommendedName>
</protein>
<dbReference type="InterPro" id="IPR012038">
    <property type="entry name" value="UCP009471"/>
</dbReference>
<dbReference type="InterPro" id="IPR010621">
    <property type="entry name" value="DUF1214"/>
</dbReference>
<evidence type="ECO:0000313" key="3">
    <source>
        <dbReference type="Proteomes" id="UP000192656"/>
    </source>
</evidence>
<dbReference type="SUPFAM" id="SSF160935">
    <property type="entry name" value="VPA0735-like"/>
    <property type="match status" value="1"/>
</dbReference>
<name>A0A1W2AUZ4_9HYPH</name>
<dbReference type="Pfam" id="PF06742">
    <property type="entry name" value="DUF1214"/>
    <property type="match status" value="1"/>
</dbReference>
<dbReference type="RefSeq" id="WP_084409521.1">
    <property type="nucleotide sequence ID" value="NZ_FWXR01000005.1"/>
</dbReference>
<feature type="domain" description="DUF1214" evidence="1">
    <location>
        <begin position="71"/>
        <end position="171"/>
    </location>
</feature>
<proteinExistence type="predicted"/>
<dbReference type="PIRSF" id="PIRSF009471">
    <property type="entry name" value="UCP009471"/>
    <property type="match status" value="1"/>
</dbReference>
<organism evidence="2 3">
    <name type="scientific">Fulvimarina manganoxydans</name>
    <dbReference type="NCBI Taxonomy" id="937218"/>
    <lineage>
        <taxon>Bacteria</taxon>
        <taxon>Pseudomonadati</taxon>
        <taxon>Pseudomonadota</taxon>
        <taxon>Alphaproteobacteria</taxon>
        <taxon>Hyphomicrobiales</taxon>
        <taxon>Aurantimonadaceae</taxon>
        <taxon>Fulvimarina</taxon>
    </lineage>
</organism>
<accession>A0A1W2AUZ4</accession>
<dbReference type="InterPro" id="IPR037049">
    <property type="entry name" value="DUF1214_C_sf"/>
</dbReference>
<dbReference type="Proteomes" id="UP000192656">
    <property type="component" value="Unassembled WGS sequence"/>
</dbReference>
<dbReference type="STRING" id="937218.SAMN06297251_10585"/>
<gene>
    <name evidence="2" type="ORF">SAMN06297251_10585</name>
</gene>
<keyword evidence="3" id="KW-1185">Reference proteome</keyword>
<dbReference type="Gene3D" id="2.60.120.600">
    <property type="entry name" value="Domain of unknown function DUF1214, C-terminal domain"/>
    <property type="match status" value="1"/>
</dbReference>
<dbReference type="AlphaFoldDB" id="A0A1W2AUZ4"/>
<evidence type="ECO:0000259" key="1">
    <source>
        <dbReference type="Pfam" id="PF06742"/>
    </source>
</evidence>
<evidence type="ECO:0000313" key="2">
    <source>
        <dbReference type="EMBL" id="SMC64261.1"/>
    </source>
</evidence>
<dbReference type="OrthoDB" id="7837485at2"/>
<sequence>MRLLLSILVVCAIALGLGGWSAQWAVEHGTNFDAVRVGPWSASPFSGTPEADPYAKARRAKLAQLTLGGGEGIVFQAETDALGNRLRRECEYRLSGRTPVSRVFTLSAHTDEGQLILPESGRPGWLTSNSILRSEDNSFEIAVGPEARAGNWLATLGQGPYILTLALYDTPASAITGAAGLELPTILPDGC</sequence>
<dbReference type="EMBL" id="FWXR01000005">
    <property type="protein sequence ID" value="SMC64261.1"/>
    <property type="molecule type" value="Genomic_DNA"/>
</dbReference>
<reference evidence="2 3" key="1">
    <citation type="submission" date="2017-04" db="EMBL/GenBank/DDBJ databases">
        <authorList>
            <person name="Afonso C.L."/>
            <person name="Miller P.J."/>
            <person name="Scott M.A."/>
            <person name="Spackman E."/>
            <person name="Goraichik I."/>
            <person name="Dimitrov K.M."/>
            <person name="Suarez D.L."/>
            <person name="Swayne D.E."/>
        </authorList>
    </citation>
    <scope>NUCLEOTIDE SEQUENCE [LARGE SCALE GENOMIC DNA]</scope>
    <source>
        <strain evidence="2 3">CGMCC 1.10972</strain>
    </source>
</reference>